<dbReference type="PANTHER" id="PTHR10322">
    <property type="entry name" value="DNA POLYMERASE CATALYTIC SUBUNIT"/>
    <property type="match status" value="1"/>
</dbReference>
<dbReference type="SUPFAM" id="SSF53098">
    <property type="entry name" value="Ribonuclease H-like"/>
    <property type="match status" value="1"/>
</dbReference>
<dbReference type="EMBL" id="GQ357915">
    <property type="protein sequence ID" value="ACV50057.1"/>
    <property type="molecule type" value="Genomic_DNA"/>
</dbReference>
<dbReference type="InterPro" id="IPR023211">
    <property type="entry name" value="DNA_pol_palm_dom_sf"/>
</dbReference>
<dbReference type="InterPro" id="IPR006172">
    <property type="entry name" value="DNA-dir_DNA_pol_B"/>
</dbReference>
<dbReference type="GO" id="GO:0000166">
    <property type="term" value="F:nucleotide binding"/>
    <property type="evidence" value="ECO:0007669"/>
    <property type="project" value="InterPro"/>
</dbReference>
<dbReference type="InterPro" id="IPR036397">
    <property type="entry name" value="RNaseH_sf"/>
</dbReference>
<dbReference type="InterPro" id="IPR012337">
    <property type="entry name" value="RNaseH-like_sf"/>
</dbReference>
<dbReference type="PRINTS" id="PR00106">
    <property type="entry name" value="DNAPOLB"/>
</dbReference>
<accession>C9DG06</accession>
<evidence type="ECO:0000313" key="14">
    <source>
        <dbReference type="EMBL" id="ACV50057.1"/>
    </source>
</evidence>
<keyword evidence="15" id="KW-1185">Reference proteome</keyword>
<dbReference type="GeneID" id="8683981"/>
<evidence type="ECO:0000256" key="4">
    <source>
        <dbReference type="ARBA" id="ARBA00022695"/>
    </source>
</evidence>
<dbReference type="Gene3D" id="3.30.342.10">
    <property type="entry name" value="DNA Polymerase, chain B, domain 1"/>
    <property type="match status" value="1"/>
</dbReference>
<keyword evidence="3" id="KW-0808">Transferase</keyword>
<evidence type="ECO:0000256" key="11">
    <source>
        <dbReference type="ARBA" id="ARBA00049244"/>
    </source>
</evidence>
<dbReference type="GO" id="GO:0006260">
    <property type="term" value="P:DNA replication"/>
    <property type="evidence" value="ECO:0007669"/>
    <property type="project" value="UniProtKB-KW"/>
</dbReference>
<comment type="catalytic activity">
    <reaction evidence="11">
        <text>DNA(n) + a 2'-deoxyribonucleoside 5'-triphosphate = DNA(n+1) + diphosphate</text>
        <dbReference type="Rhea" id="RHEA:22508"/>
        <dbReference type="Rhea" id="RHEA-COMP:17339"/>
        <dbReference type="Rhea" id="RHEA-COMP:17340"/>
        <dbReference type="ChEBI" id="CHEBI:33019"/>
        <dbReference type="ChEBI" id="CHEBI:61560"/>
        <dbReference type="ChEBI" id="CHEBI:173112"/>
        <dbReference type="EC" id="2.7.7.7"/>
    </reaction>
</comment>
<dbReference type="RefSeq" id="YP_003358889.1">
    <property type="nucleotide sequence ID" value="NC_013697.1"/>
</dbReference>
<evidence type="ECO:0000256" key="10">
    <source>
        <dbReference type="ARBA" id="ARBA00023125"/>
    </source>
</evidence>
<comment type="similarity">
    <text evidence="1">Belongs to the DNA polymerase type-B family.</text>
</comment>
<dbReference type="SUPFAM" id="SSF56672">
    <property type="entry name" value="DNA/RNA polymerases"/>
    <property type="match status" value="1"/>
</dbReference>
<evidence type="ECO:0000256" key="1">
    <source>
        <dbReference type="ARBA" id="ARBA00005755"/>
    </source>
</evidence>
<feature type="domain" description="DNA-directed DNA polymerase family B multifunctional" evidence="12">
    <location>
        <begin position="410"/>
        <end position="651"/>
    </location>
</feature>
<dbReference type="OrthoDB" id="165at10239"/>
<keyword evidence="10" id="KW-0238">DNA-binding</keyword>
<dbReference type="Pfam" id="PF03104">
    <property type="entry name" value="DNA_pol_B_exo1"/>
    <property type="match status" value="1"/>
</dbReference>
<keyword evidence="9" id="KW-1194">Viral DNA replication</keyword>
<evidence type="ECO:0000256" key="7">
    <source>
        <dbReference type="ARBA" id="ARBA00022801"/>
    </source>
</evidence>
<dbReference type="PANTHER" id="PTHR10322:SF23">
    <property type="entry name" value="DNA POLYMERASE DELTA CATALYTIC SUBUNIT"/>
    <property type="match status" value="1"/>
</dbReference>
<dbReference type="Gene3D" id="3.30.420.10">
    <property type="entry name" value="Ribonuclease H-like superfamily/Ribonuclease H"/>
    <property type="match status" value="1"/>
</dbReference>
<dbReference type="Gene3D" id="3.40.1820.10">
    <property type="entry name" value="DnaQ-like 3'-5' exonuclease"/>
    <property type="match status" value="1"/>
</dbReference>
<organismHost>
    <name type="scientific">Delftia acidovorans</name>
    <name type="common">Pseudomonas acidovorans</name>
    <name type="synonym">Comamonas acidovorans</name>
    <dbReference type="NCBI Taxonomy" id="80866"/>
</organismHost>
<evidence type="ECO:0000259" key="12">
    <source>
        <dbReference type="Pfam" id="PF00136"/>
    </source>
</evidence>
<gene>
    <name evidence="14" type="primary">34</name>
</gene>
<dbReference type="InterPro" id="IPR043502">
    <property type="entry name" value="DNA/RNA_pol_sf"/>
</dbReference>
<dbReference type="KEGG" id="vg:8683981"/>
<dbReference type="SMART" id="SM00486">
    <property type="entry name" value="POLBc"/>
    <property type="match status" value="1"/>
</dbReference>
<evidence type="ECO:0000259" key="13">
    <source>
        <dbReference type="Pfam" id="PF03104"/>
    </source>
</evidence>
<organism evidence="14 15">
    <name type="scientific">Delftia phage PhiW-14</name>
    <name type="common">Deftia acidovorans bacteriophage phiW-14</name>
    <dbReference type="NCBI Taxonomy" id="665032"/>
    <lineage>
        <taxon>Viruses</taxon>
        <taxon>Duplodnaviria</taxon>
        <taxon>Heunggongvirae</taxon>
        <taxon>Uroviricota</taxon>
        <taxon>Caudoviricetes</taxon>
        <taxon>Ionavirus</taxon>
        <taxon>Ionavirus W14</taxon>
    </lineage>
</organism>
<dbReference type="EC" id="2.7.7.7" evidence="2"/>
<dbReference type="InterPro" id="IPR006133">
    <property type="entry name" value="DNA-dir_DNA_pol_B_exonuc"/>
</dbReference>
<dbReference type="GO" id="GO:0003887">
    <property type="term" value="F:DNA-directed DNA polymerase activity"/>
    <property type="evidence" value="ECO:0007669"/>
    <property type="project" value="UniProtKB-KW"/>
</dbReference>
<proteinExistence type="inferred from homology"/>
<keyword evidence="4" id="KW-0548">Nucleotidyltransferase</keyword>
<evidence type="ECO:0000256" key="9">
    <source>
        <dbReference type="ARBA" id="ARBA00023109"/>
    </source>
</evidence>
<evidence type="ECO:0000256" key="2">
    <source>
        <dbReference type="ARBA" id="ARBA00012417"/>
    </source>
</evidence>
<dbReference type="Gene3D" id="1.20.1280.300">
    <property type="match status" value="1"/>
</dbReference>
<evidence type="ECO:0000256" key="6">
    <source>
        <dbReference type="ARBA" id="ARBA00022722"/>
    </source>
</evidence>
<dbReference type="Gene3D" id="3.90.1600.10">
    <property type="entry name" value="Palm domain of DNA polymerase"/>
    <property type="match status" value="1"/>
</dbReference>
<evidence type="ECO:0000256" key="8">
    <source>
        <dbReference type="ARBA" id="ARBA00022932"/>
    </source>
</evidence>
<sequence>MIQGNTKFYTSAFKRGQHIYVRLVDAVTGERTMQKIDCKPYLFMIASPGAQVDARGQRNEPLTRVDFDNVYEFEQFMDRYTGVEGMKLYGCRDVLVQFLANEYKAEVNYNFLKIRGGMLDIEVNSNDFELDEEGKISKVIKGPFPEPAEALYPINSIDYYDTQSKTHVALGLEWAENSKGQKVHLGTYVQDKSCAKTGKLSILYKGFETEADLLKFFLDLIGAMGPEYLSGWNSNTFDMTYMVNRIKKVLGPKEANRLSPWGMIRERKFVGKFGREESEYTIYGVSLLDYKDLVDKHAYVELANKKLNTAGEHFLGETKMDYDQQQGLAGLYFLKYQDHITYNIQDVELIVRLEAKLKFLELTYTLAYMFHCDPGETLGTVSPWSCMSYWKLNGRNEQPELRPVFDGDIEYLGGYVEEPVPGRYRWIASIDAQSLYPHNIMQFNLGVETLVDEDTSWTIRMELVEELKRAEQTPYIVRLTRAIANRELINDFYWEEIFEFETLKRHKVLMAPNCTFYTYERQSLFSEFCEEIYTGRSKVKKLMLQKEQELENIKHTLSPQEIFARESEITALHNKQQAFKIAMNSLYGALANKWFREYFNINIAEAITSAGQNGVRFISHRLNMWLDEKCGTKGYKYAFYNDTDSVYVTFDKLVNMHFTDEQQEKEPTKVIEWMDNLIKTELDDKLISWAEELAKSLNCQWNKLIFKREALASDGVWCAKKRYAMMVYDNEGVKFKEPILKFTGLEAKKSNYPAFCRGWMKECYKLAMTKGEEAVQKRIAEVRKLYYAMAPHQIASPSGVSEVEKYMDGHGGFVKGTPINSKAAINHNAIVQRKGLNVPLVGQSDKILMLPLKGTTIDVIGFQEFLPPEFQLDKFIDHKSAFEKAFLSPIQNFITPLGWTTTPVAKLGAFFV</sequence>
<feature type="domain" description="DNA-directed DNA polymerase family B exonuclease" evidence="13">
    <location>
        <begin position="201"/>
        <end position="309"/>
    </location>
</feature>
<evidence type="ECO:0000256" key="5">
    <source>
        <dbReference type="ARBA" id="ARBA00022705"/>
    </source>
</evidence>
<dbReference type="InterPro" id="IPR050240">
    <property type="entry name" value="DNA_pol_type-B"/>
</dbReference>
<dbReference type="GO" id="GO:0016787">
    <property type="term" value="F:hydrolase activity"/>
    <property type="evidence" value="ECO:0007669"/>
    <property type="project" value="UniProtKB-KW"/>
</dbReference>
<keyword evidence="5" id="KW-0235">DNA replication</keyword>
<reference evidence="15" key="1">
    <citation type="submission" date="2009-07" db="EMBL/GenBank/DDBJ databases">
        <authorList>
            <person name="Kropinski A.M."/>
            <person name="Villegas A."/>
            <person name="Lingohr E.J."/>
        </authorList>
    </citation>
    <scope>NUCLEOTIDE SEQUENCE [LARGE SCALE GENOMIC DNA]</scope>
</reference>
<dbReference type="InterPro" id="IPR006134">
    <property type="entry name" value="DNA-dir_DNA_pol_B_multi_dom"/>
</dbReference>
<name>C9DG06_BPW14</name>
<keyword evidence="8" id="KW-0239">DNA-directed DNA polymerase</keyword>
<dbReference type="Proteomes" id="UP000008986">
    <property type="component" value="Segment"/>
</dbReference>
<evidence type="ECO:0000313" key="15">
    <source>
        <dbReference type="Proteomes" id="UP000008986"/>
    </source>
</evidence>
<keyword evidence="6" id="KW-0540">Nuclease</keyword>
<evidence type="ECO:0000256" key="3">
    <source>
        <dbReference type="ARBA" id="ARBA00022679"/>
    </source>
</evidence>
<dbReference type="GO" id="GO:0003677">
    <property type="term" value="F:DNA binding"/>
    <property type="evidence" value="ECO:0007669"/>
    <property type="project" value="UniProtKB-KW"/>
</dbReference>
<dbReference type="GO" id="GO:0039693">
    <property type="term" value="P:viral DNA genome replication"/>
    <property type="evidence" value="ECO:0007669"/>
    <property type="project" value="UniProtKB-KW"/>
</dbReference>
<dbReference type="GO" id="GO:0004518">
    <property type="term" value="F:nuclease activity"/>
    <property type="evidence" value="ECO:0007669"/>
    <property type="project" value="UniProtKB-KW"/>
</dbReference>
<protein>
    <recommendedName>
        <fullName evidence="2">DNA-directed DNA polymerase</fullName>
        <ecNumber evidence="2">2.7.7.7</ecNumber>
    </recommendedName>
</protein>
<keyword evidence="7" id="KW-0378">Hydrolase</keyword>
<dbReference type="Pfam" id="PF00136">
    <property type="entry name" value="DNA_pol_B"/>
    <property type="match status" value="1"/>
</dbReference>